<sequence>MEITMKLFVTLTALAVLAHYVKSKDLQTSVPDPAYRAEGYYSSYLPGEVKVRRHIEVNVLHLQHNVKN</sequence>
<accession>A0AAV5ANQ4</accession>
<name>A0AAV5ANQ4_9AGAM</name>
<reference evidence="2" key="1">
    <citation type="submission" date="2021-10" db="EMBL/GenBank/DDBJ databases">
        <title>De novo Genome Assembly of Clathrus columnatus (Basidiomycota, Fungi) Using Illumina and Nanopore Sequence Data.</title>
        <authorList>
            <person name="Ogiso-Tanaka E."/>
            <person name="Itagaki H."/>
            <person name="Hosoya T."/>
            <person name="Hosaka K."/>
        </authorList>
    </citation>
    <scope>NUCLEOTIDE SEQUENCE</scope>
    <source>
        <strain evidence="2">MO-923</strain>
    </source>
</reference>
<feature type="signal peptide" evidence="1">
    <location>
        <begin position="1"/>
        <end position="23"/>
    </location>
</feature>
<dbReference type="EMBL" id="BPWL01000011">
    <property type="protein sequence ID" value="GJJ15402.1"/>
    <property type="molecule type" value="Genomic_DNA"/>
</dbReference>
<feature type="chain" id="PRO_5043427982" description="Vitellogenin" evidence="1">
    <location>
        <begin position="24"/>
        <end position="68"/>
    </location>
</feature>
<proteinExistence type="predicted"/>
<dbReference type="Proteomes" id="UP001050691">
    <property type="component" value="Unassembled WGS sequence"/>
</dbReference>
<evidence type="ECO:0000256" key="1">
    <source>
        <dbReference type="SAM" id="SignalP"/>
    </source>
</evidence>
<evidence type="ECO:0008006" key="4">
    <source>
        <dbReference type="Google" id="ProtNLM"/>
    </source>
</evidence>
<organism evidence="2 3">
    <name type="scientific">Clathrus columnatus</name>
    <dbReference type="NCBI Taxonomy" id="1419009"/>
    <lineage>
        <taxon>Eukaryota</taxon>
        <taxon>Fungi</taxon>
        <taxon>Dikarya</taxon>
        <taxon>Basidiomycota</taxon>
        <taxon>Agaricomycotina</taxon>
        <taxon>Agaricomycetes</taxon>
        <taxon>Phallomycetidae</taxon>
        <taxon>Phallales</taxon>
        <taxon>Clathraceae</taxon>
        <taxon>Clathrus</taxon>
    </lineage>
</organism>
<evidence type="ECO:0000313" key="2">
    <source>
        <dbReference type="EMBL" id="GJJ15402.1"/>
    </source>
</evidence>
<keyword evidence="3" id="KW-1185">Reference proteome</keyword>
<keyword evidence="1" id="KW-0732">Signal</keyword>
<dbReference type="AlphaFoldDB" id="A0AAV5ANQ4"/>
<comment type="caution">
    <text evidence="2">The sequence shown here is derived from an EMBL/GenBank/DDBJ whole genome shotgun (WGS) entry which is preliminary data.</text>
</comment>
<evidence type="ECO:0000313" key="3">
    <source>
        <dbReference type="Proteomes" id="UP001050691"/>
    </source>
</evidence>
<gene>
    <name evidence="2" type="ORF">Clacol_009678</name>
</gene>
<protein>
    <recommendedName>
        <fullName evidence="4">Vitellogenin</fullName>
    </recommendedName>
</protein>